<protein>
    <recommendedName>
        <fullName evidence="4">Undecaprenyl-diphosphatase</fullName>
        <ecNumber evidence="3">3.6.1.27</ecNumber>
    </recommendedName>
    <alternativeName>
        <fullName evidence="10">Undecaprenyl pyrophosphate phosphatase</fullName>
    </alternativeName>
</protein>
<dbReference type="EMBL" id="UINC01030785">
    <property type="protein sequence ID" value="SVB15740.1"/>
    <property type="molecule type" value="Genomic_DNA"/>
</dbReference>
<feature type="non-terminal residue" evidence="13">
    <location>
        <position position="189"/>
    </location>
</feature>
<dbReference type="GO" id="GO:0005886">
    <property type="term" value="C:plasma membrane"/>
    <property type="evidence" value="ECO:0007669"/>
    <property type="project" value="UniProtKB-SubCell"/>
</dbReference>
<feature type="transmembrane region" description="Helical" evidence="12">
    <location>
        <begin position="62"/>
        <end position="80"/>
    </location>
</feature>
<feature type="transmembrane region" description="Helical" evidence="12">
    <location>
        <begin position="124"/>
        <end position="141"/>
    </location>
</feature>
<organism evidence="13">
    <name type="scientific">marine metagenome</name>
    <dbReference type="NCBI Taxonomy" id="408172"/>
    <lineage>
        <taxon>unclassified sequences</taxon>
        <taxon>metagenomes</taxon>
        <taxon>ecological metagenomes</taxon>
    </lineage>
</organism>
<comment type="catalytic activity">
    <reaction evidence="11">
        <text>di-trans,octa-cis-undecaprenyl diphosphate + H2O = di-trans,octa-cis-undecaprenyl phosphate + phosphate + H(+)</text>
        <dbReference type="Rhea" id="RHEA:28094"/>
        <dbReference type="ChEBI" id="CHEBI:15377"/>
        <dbReference type="ChEBI" id="CHEBI:15378"/>
        <dbReference type="ChEBI" id="CHEBI:43474"/>
        <dbReference type="ChEBI" id="CHEBI:58405"/>
        <dbReference type="ChEBI" id="CHEBI:60392"/>
        <dbReference type="EC" id="3.6.1.27"/>
    </reaction>
</comment>
<evidence type="ECO:0000256" key="6">
    <source>
        <dbReference type="ARBA" id="ARBA00022692"/>
    </source>
</evidence>
<evidence type="ECO:0000256" key="3">
    <source>
        <dbReference type="ARBA" id="ARBA00012374"/>
    </source>
</evidence>
<evidence type="ECO:0000256" key="5">
    <source>
        <dbReference type="ARBA" id="ARBA00022475"/>
    </source>
</evidence>
<dbReference type="PANTHER" id="PTHR30622:SF4">
    <property type="entry name" value="UNDECAPRENYL-DIPHOSPHATASE"/>
    <property type="match status" value="1"/>
</dbReference>
<evidence type="ECO:0000256" key="2">
    <source>
        <dbReference type="ARBA" id="ARBA00010621"/>
    </source>
</evidence>
<evidence type="ECO:0000256" key="4">
    <source>
        <dbReference type="ARBA" id="ARBA00021581"/>
    </source>
</evidence>
<dbReference type="EC" id="3.6.1.27" evidence="3"/>
<proteinExistence type="inferred from homology"/>
<gene>
    <name evidence="13" type="ORF">METZ01_LOCUS168594</name>
</gene>
<evidence type="ECO:0000256" key="9">
    <source>
        <dbReference type="ARBA" id="ARBA00023136"/>
    </source>
</evidence>
<comment type="similarity">
    <text evidence="2">Belongs to the UppP family.</text>
</comment>
<evidence type="ECO:0000256" key="1">
    <source>
        <dbReference type="ARBA" id="ARBA00004651"/>
    </source>
</evidence>
<evidence type="ECO:0000313" key="13">
    <source>
        <dbReference type="EMBL" id="SVB15740.1"/>
    </source>
</evidence>
<keyword evidence="7" id="KW-0378">Hydrolase</keyword>
<dbReference type="InterPro" id="IPR003824">
    <property type="entry name" value="UppP"/>
</dbReference>
<evidence type="ECO:0000256" key="11">
    <source>
        <dbReference type="ARBA" id="ARBA00047594"/>
    </source>
</evidence>
<keyword evidence="9 12" id="KW-0472">Membrane</keyword>
<name>A0A382BPH8_9ZZZZ</name>
<keyword evidence="8 12" id="KW-1133">Transmembrane helix</keyword>
<reference evidence="13" key="1">
    <citation type="submission" date="2018-05" db="EMBL/GenBank/DDBJ databases">
        <authorList>
            <person name="Lanie J.A."/>
            <person name="Ng W.-L."/>
            <person name="Kazmierczak K.M."/>
            <person name="Andrzejewski T.M."/>
            <person name="Davidsen T.M."/>
            <person name="Wayne K.J."/>
            <person name="Tettelin H."/>
            <person name="Glass J.I."/>
            <person name="Rusch D."/>
            <person name="Podicherti R."/>
            <person name="Tsui H.-C.T."/>
            <person name="Winkler M.E."/>
        </authorList>
    </citation>
    <scope>NUCLEOTIDE SEQUENCE</scope>
</reference>
<sequence length="189" mass="20152">MPVSSSGHLVAGQALLGLEIPGVRFEVAVHLATLISVLVIYRVRLRNLLDGIIRRDGEIWRYLGLLLLATVPAGLLGVLFGNTVKSLFENPFVPATAFLVTGLILWSTRWIHREEVLKRPDVRGAILIGLAQAFAMVPGISRSGTTVAMALWLGVAPKEAAAFSFLMSIPTIGGAALLQLSDVSSGDLS</sequence>
<feature type="transmembrane region" description="Helical" evidence="12">
    <location>
        <begin position="92"/>
        <end position="112"/>
    </location>
</feature>
<evidence type="ECO:0000256" key="7">
    <source>
        <dbReference type="ARBA" id="ARBA00022801"/>
    </source>
</evidence>
<evidence type="ECO:0000256" key="8">
    <source>
        <dbReference type="ARBA" id="ARBA00022989"/>
    </source>
</evidence>
<evidence type="ECO:0000256" key="10">
    <source>
        <dbReference type="ARBA" id="ARBA00032707"/>
    </source>
</evidence>
<dbReference type="Pfam" id="PF02673">
    <property type="entry name" value="BacA"/>
    <property type="match status" value="1"/>
</dbReference>
<dbReference type="AlphaFoldDB" id="A0A382BPH8"/>
<dbReference type="GO" id="GO:0050380">
    <property type="term" value="F:undecaprenyl-diphosphatase activity"/>
    <property type="evidence" value="ECO:0007669"/>
    <property type="project" value="UniProtKB-EC"/>
</dbReference>
<accession>A0A382BPH8</accession>
<dbReference type="PANTHER" id="PTHR30622">
    <property type="entry name" value="UNDECAPRENYL-DIPHOSPHATASE"/>
    <property type="match status" value="1"/>
</dbReference>
<feature type="transmembrane region" description="Helical" evidence="12">
    <location>
        <begin position="20"/>
        <end position="41"/>
    </location>
</feature>
<comment type="subcellular location">
    <subcellularLocation>
        <location evidence="1">Cell membrane</location>
        <topology evidence="1">Multi-pass membrane protein</topology>
    </subcellularLocation>
</comment>
<keyword evidence="6 12" id="KW-0812">Transmembrane</keyword>
<evidence type="ECO:0000256" key="12">
    <source>
        <dbReference type="SAM" id="Phobius"/>
    </source>
</evidence>
<feature type="transmembrane region" description="Helical" evidence="12">
    <location>
        <begin position="161"/>
        <end position="180"/>
    </location>
</feature>
<keyword evidence="5" id="KW-1003">Cell membrane</keyword>